<reference evidence="3" key="1">
    <citation type="submission" date="2019-04" db="EMBL/GenBank/DDBJ databases">
        <title>Friends and foes A comparative genomics studyof 23 Aspergillus species from section Flavi.</title>
        <authorList>
            <consortium name="DOE Joint Genome Institute"/>
            <person name="Kjaerbolling I."/>
            <person name="Vesth T."/>
            <person name="Frisvad J.C."/>
            <person name="Nybo J.L."/>
            <person name="Theobald S."/>
            <person name="Kildgaard S."/>
            <person name="Isbrandt T."/>
            <person name="Kuo A."/>
            <person name="Sato A."/>
            <person name="Lyhne E.K."/>
            <person name="Kogle M.E."/>
            <person name="Wiebenga A."/>
            <person name="Kun R.S."/>
            <person name="Lubbers R.J."/>
            <person name="Makela M.R."/>
            <person name="Barry K."/>
            <person name="Chovatia M."/>
            <person name="Clum A."/>
            <person name="Daum C."/>
            <person name="Haridas S."/>
            <person name="He G."/>
            <person name="LaButti K."/>
            <person name="Lipzen A."/>
            <person name="Mondo S."/>
            <person name="Riley R."/>
            <person name="Salamov A."/>
            <person name="Simmons B.A."/>
            <person name="Magnuson J.K."/>
            <person name="Henrissat B."/>
            <person name="Mortensen U.H."/>
            <person name="Larsen T.O."/>
            <person name="Devries R.P."/>
            <person name="Grigoriev I.V."/>
            <person name="Machida M."/>
            <person name="Baker S.E."/>
            <person name="Andersen M.R."/>
        </authorList>
    </citation>
    <scope>NUCLEOTIDE SEQUENCE [LARGE SCALE GENOMIC DNA]</scope>
    <source>
        <strain evidence="3">CBS 130015</strain>
    </source>
</reference>
<organism evidence="2 3">
    <name type="scientific">Aspergillus transmontanensis</name>
    <dbReference type="NCBI Taxonomy" id="1034304"/>
    <lineage>
        <taxon>Eukaryota</taxon>
        <taxon>Fungi</taxon>
        <taxon>Dikarya</taxon>
        <taxon>Ascomycota</taxon>
        <taxon>Pezizomycotina</taxon>
        <taxon>Eurotiomycetes</taxon>
        <taxon>Eurotiomycetidae</taxon>
        <taxon>Eurotiales</taxon>
        <taxon>Aspergillaceae</taxon>
        <taxon>Aspergillus</taxon>
        <taxon>Aspergillus subgen. Circumdati</taxon>
    </lineage>
</organism>
<dbReference type="PANTHER" id="PTHR41677:SF1">
    <property type="entry name" value="FE2OG DIOXYGENASE DOMAIN-CONTAINING PROTEIN"/>
    <property type="match status" value="1"/>
</dbReference>
<gene>
    <name evidence="2" type="ORF">BDV41DRAFT_590307</name>
</gene>
<accession>A0A5N6VTT3</accession>
<evidence type="ECO:0008006" key="4">
    <source>
        <dbReference type="Google" id="ProtNLM"/>
    </source>
</evidence>
<dbReference type="EMBL" id="ML738352">
    <property type="protein sequence ID" value="KAE8310530.1"/>
    <property type="molecule type" value="Genomic_DNA"/>
</dbReference>
<keyword evidence="3" id="KW-1185">Reference proteome</keyword>
<name>A0A5N6VTT3_9EURO</name>
<evidence type="ECO:0000313" key="3">
    <source>
        <dbReference type="Proteomes" id="UP000325433"/>
    </source>
</evidence>
<proteinExistence type="predicted"/>
<dbReference type="AlphaFoldDB" id="A0A5N6VTT3"/>
<feature type="region of interest" description="Disordered" evidence="1">
    <location>
        <begin position="1"/>
        <end position="40"/>
    </location>
</feature>
<dbReference type="Proteomes" id="UP000325433">
    <property type="component" value="Unassembled WGS sequence"/>
</dbReference>
<evidence type="ECO:0000313" key="2">
    <source>
        <dbReference type="EMBL" id="KAE8310530.1"/>
    </source>
</evidence>
<dbReference type="PANTHER" id="PTHR41677">
    <property type="entry name" value="YALI0B19030P"/>
    <property type="match status" value="1"/>
</dbReference>
<protein>
    <recommendedName>
        <fullName evidence="4">Fe2OG dioxygenase domain-containing protein</fullName>
    </recommendedName>
</protein>
<sequence>MAPAPVLAQTQSPPPPPRVVGPATKKATRPTTKLPQSLIDSARVDKKEVFDPKKHLNFQPPKRVTTMKEIGLEGHGISPVAASEPFSLFTPEAIRQIRAEVFSEPVLADCQYSSTFAKNMVRGMGRARAPFTCDAWSSPELLAKVSEVAGIDLEVSFEYEIANINISVGDQDTATHQGDKKPSDEEPPAFSWHYDSFAFVCVTMLSDCTGMIGGETAIRMPSGEIRKIRGPAMGTAVVMQGRYLEHQALKALGGRERISMVTAFRPKSHLVRDEMVLTGSRAISNWSELYTGYTGYRMELLEERLRAKMKEERQRERSNRPFDIPGMKRFLEEQKALLEVTIEELMEVEDMD</sequence>
<feature type="compositionally biased region" description="Low complexity" evidence="1">
    <location>
        <begin position="22"/>
        <end position="33"/>
    </location>
</feature>
<evidence type="ECO:0000256" key="1">
    <source>
        <dbReference type="SAM" id="MobiDB-lite"/>
    </source>
</evidence>